<dbReference type="Gene3D" id="1.10.10.10">
    <property type="entry name" value="Winged helix-like DNA-binding domain superfamily/Winged helix DNA-binding domain"/>
    <property type="match status" value="1"/>
</dbReference>
<keyword evidence="1" id="KW-0805">Transcription regulation</keyword>
<dbReference type="PANTHER" id="PTHR43537">
    <property type="entry name" value="TRANSCRIPTIONAL REGULATOR, GNTR FAMILY"/>
    <property type="match status" value="1"/>
</dbReference>
<evidence type="ECO:0000256" key="1">
    <source>
        <dbReference type="ARBA" id="ARBA00023015"/>
    </source>
</evidence>
<dbReference type="RefSeq" id="WP_188821808.1">
    <property type="nucleotide sequence ID" value="NZ_BMLK01000019.1"/>
</dbReference>
<protein>
    <recommendedName>
        <fullName evidence="4">HTH gntR-type domain-containing protein</fullName>
    </recommendedName>
</protein>
<evidence type="ECO:0000313" key="6">
    <source>
        <dbReference type="Proteomes" id="UP000605099"/>
    </source>
</evidence>
<comment type="caution">
    <text evidence="5">The sequence shown here is derived from an EMBL/GenBank/DDBJ whole genome shotgun (WGS) entry which is preliminary data.</text>
</comment>
<dbReference type="InterPro" id="IPR000524">
    <property type="entry name" value="Tscrpt_reg_HTH_GntR"/>
</dbReference>
<keyword evidence="3" id="KW-0804">Transcription</keyword>
<dbReference type="EMBL" id="BMLK01000019">
    <property type="protein sequence ID" value="GGN57325.1"/>
    <property type="molecule type" value="Genomic_DNA"/>
</dbReference>
<dbReference type="InterPro" id="IPR008920">
    <property type="entry name" value="TF_FadR/GntR_C"/>
</dbReference>
<accession>A0ABQ2JZ05</accession>
<evidence type="ECO:0000313" key="5">
    <source>
        <dbReference type="EMBL" id="GGN57325.1"/>
    </source>
</evidence>
<dbReference type="PANTHER" id="PTHR43537:SF5">
    <property type="entry name" value="UXU OPERON TRANSCRIPTIONAL REGULATOR"/>
    <property type="match status" value="1"/>
</dbReference>
<feature type="domain" description="HTH gntR-type" evidence="4">
    <location>
        <begin position="5"/>
        <end position="72"/>
    </location>
</feature>
<dbReference type="Proteomes" id="UP000605099">
    <property type="component" value="Unassembled WGS sequence"/>
</dbReference>
<sequence length="207" mass="23351">MSPEAVAAERVYRGLKQVILEGRFAPGTMLVVTSLAREFGTSIAPVRDSMQRLVGERLLDLHIGGGFQMPRLTVDGLTDLYSWHQDLIKLALKFRRSGTSSSDYQPAFPSIDDNDTHAVAEATAELFLHIASYSGNPEHVEAVRSVGERLHATRIRETKLSNRLHELERIWALARSGPSRDAQEAVRRYHRRRLRQVSRLIPSEDQV</sequence>
<dbReference type="SUPFAM" id="SSF48008">
    <property type="entry name" value="GntR ligand-binding domain-like"/>
    <property type="match status" value="1"/>
</dbReference>
<dbReference type="InterPro" id="IPR036388">
    <property type="entry name" value="WH-like_DNA-bd_sf"/>
</dbReference>
<dbReference type="Pfam" id="PF00392">
    <property type="entry name" value="GntR"/>
    <property type="match status" value="1"/>
</dbReference>
<proteinExistence type="predicted"/>
<dbReference type="InterPro" id="IPR036390">
    <property type="entry name" value="WH_DNA-bd_sf"/>
</dbReference>
<evidence type="ECO:0000259" key="4">
    <source>
        <dbReference type="PROSITE" id="PS50949"/>
    </source>
</evidence>
<reference evidence="6" key="1">
    <citation type="journal article" date="2019" name="Int. J. Syst. Evol. Microbiol.">
        <title>The Global Catalogue of Microorganisms (GCM) 10K type strain sequencing project: providing services to taxonomists for standard genome sequencing and annotation.</title>
        <authorList>
            <consortium name="The Broad Institute Genomics Platform"/>
            <consortium name="The Broad Institute Genome Sequencing Center for Infectious Disease"/>
            <person name="Wu L."/>
            <person name="Ma J."/>
        </authorList>
    </citation>
    <scope>NUCLEOTIDE SEQUENCE [LARGE SCALE GENOMIC DNA]</scope>
    <source>
        <strain evidence="6">CGMCC 1.6784</strain>
    </source>
</reference>
<dbReference type="PROSITE" id="PS50949">
    <property type="entry name" value="HTH_GNTR"/>
    <property type="match status" value="1"/>
</dbReference>
<name>A0ABQ2JZ05_9SPHN</name>
<dbReference type="SUPFAM" id="SSF46785">
    <property type="entry name" value="Winged helix' DNA-binding domain"/>
    <property type="match status" value="1"/>
</dbReference>
<evidence type="ECO:0000256" key="3">
    <source>
        <dbReference type="ARBA" id="ARBA00023163"/>
    </source>
</evidence>
<gene>
    <name evidence="5" type="ORF">GCM10011349_35780</name>
</gene>
<organism evidence="5 6">
    <name type="scientific">Novosphingobium indicum</name>
    <dbReference type="NCBI Taxonomy" id="462949"/>
    <lineage>
        <taxon>Bacteria</taxon>
        <taxon>Pseudomonadati</taxon>
        <taxon>Pseudomonadota</taxon>
        <taxon>Alphaproteobacteria</taxon>
        <taxon>Sphingomonadales</taxon>
        <taxon>Sphingomonadaceae</taxon>
        <taxon>Novosphingobium</taxon>
    </lineage>
</organism>
<keyword evidence="2" id="KW-0238">DNA-binding</keyword>
<evidence type="ECO:0000256" key="2">
    <source>
        <dbReference type="ARBA" id="ARBA00023125"/>
    </source>
</evidence>
<keyword evidence="6" id="KW-1185">Reference proteome</keyword>